<gene>
    <name evidence="9" type="ORF">GNI_074850</name>
</gene>
<dbReference type="eggNOG" id="KOG0554">
    <property type="taxonomic scope" value="Eukaryota"/>
</dbReference>
<dbReference type="VEuPathDB" id="CryptoDB:GNI_074850"/>
<dbReference type="NCBIfam" id="NF003037">
    <property type="entry name" value="PRK03932.1"/>
    <property type="match status" value="1"/>
</dbReference>
<accession>A0A023B6Z4</accession>
<dbReference type="PRINTS" id="PR01042">
    <property type="entry name" value="TRNASYNTHASP"/>
</dbReference>
<dbReference type="PANTHER" id="PTHR22594">
    <property type="entry name" value="ASPARTYL/LYSYL-TRNA SYNTHETASE"/>
    <property type="match status" value="1"/>
</dbReference>
<evidence type="ECO:0000256" key="2">
    <source>
        <dbReference type="ARBA" id="ARBA00012816"/>
    </source>
</evidence>
<dbReference type="Gene3D" id="2.40.50.140">
    <property type="entry name" value="Nucleic acid-binding proteins"/>
    <property type="match status" value="1"/>
</dbReference>
<reference evidence="9" key="1">
    <citation type="submission" date="2013-12" db="EMBL/GenBank/DDBJ databases">
        <authorList>
            <person name="Omoto C.K."/>
            <person name="Sibley D."/>
            <person name="Venepally P."/>
            <person name="Hadjithomas M."/>
            <person name="Karamycheva S."/>
            <person name="Brunk B."/>
            <person name="Roos D."/>
            <person name="Caler E."/>
            <person name="Lorenzi H."/>
        </authorList>
    </citation>
    <scope>NUCLEOTIDE SEQUENCE</scope>
</reference>
<dbReference type="OMA" id="PEMAFYD"/>
<dbReference type="Pfam" id="PF01336">
    <property type="entry name" value="tRNA_anti-codon"/>
    <property type="match status" value="1"/>
</dbReference>
<dbReference type="InterPro" id="IPR004365">
    <property type="entry name" value="NA-bd_OB_tRNA"/>
</dbReference>
<dbReference type="EC" id="6.1.1.22" evidence="2"/>
<keyword evidence="6" id="KW-0648">Protein biosynthesis</keyword>
<evidence type="ECO:0000256" key="6">
    <source>
        <dbReference type="ARBA" id="ARBA00022917"/>
    </source>
</evidence>
<dbReference type="GO" id="GO:0005524">
    <property type="term" value="F:ATP binding"/>
    <property type="evidence" value="ECO:0007669"/>
    <property type="project" value="UniProtKB-KW"/>
</dbReference>
<dbReference type="FunFam" id="3.30.930.10:FF:000016">
    <property type="entry name" value="Asparagine--tRNA ligase"/>
    <property type="match status" value="1"/>
</dbReference>
<dbReference type="OrthoDB" id="1931232at2759"/>
<dbReference type="Pfam" id="PF00152">
    <property type="entry name" value="tRNA-synt_2"/>
    <property type="match status" value="1"/>
</dbReference>
<dbReference type="InterPro" id="IPR012340">
    <property type="entry name" value="NA-bd_OB-fold"/>
</dbReference>
<keyword evidence="7" id="KW-0030">Aminoacyl-tRNA synthetase</keyword>
<organism evidence="9 10">
    <name type="scientific">Gregarina niphandrodes</name>
    <name type="common">Septate eugregarine</name>
    <dbReference type="NCBI Taxonomy" id="110365"/>
    <lineage>
        <taxon>Eukaryota</taxon>
        <taxon>Sar</taxon>
        <taxon>Alveolata</taxon>
        <taxon>Apicomplexa</taxon>
        <taxon>Conoidasida</taxon>
        <taxon>Gregarinasina</taxon>
        <taxon>Eugregarinorida</taxon>
        <taxon>Gregarinidae</taxon>
        <taxon>Gregarina</taxon>
    </lineage>
</organism>
<sequence length="539" mass="60676">MSKQADSFEVSEKMAELTAATEVRGEDKRTPIFPIALGAPRVSARVIPELTCGQRVRVEALLHEATGADYLDKEVTVCGWAKTCRKQGGGRSFIELNDGSCVRNLQVVVDRGCLSEEVGAQVAKAGVAYSFRIRGRLVRSPKDEQTYEMQVCDSEKHSVRVLGGADQAKYPLAKKNHSKEYLREIQHLRPRSYMMGCVMRVRSALAMAIHEFFQSRGYVYVHTPIITGADCEGAGEMFQVTTMMPESGLIKDIPATKDGKIDYKKDFFGKLANLTVSGQLNLENFACSLGDTYTFGPTFRAENSHTSRHLAEFWMIEPEMAFAELEDIMECSEAFLRFCVQYILDRHAGDIAWLEKNVEEGLSARLKNVAESHFARCSYTEAIELLKQQPEGKFGDDRIFWGMDMGSVHERFLSEEHFKKPVIVYNYPYELKAFYMKVNTDVGVAPGATVRAMDVLVPAIGEVIGGSQREENLELLDKQIADKGLPQDNYWWYRELRSYGTVPHAGFGLGFERLVMMVTGVENIRDVIPFPRYPGNCEF</sequence>
<proteinExistence type="inferred from homology"/>
<dbReference type="SUPFAM" id="SSF50249">
    <property type="entry name" value="Nucleic acid-binding proteins"/>
    <property type="match status" value="1"/>
</dbReference>
<comment type="caution">
    <text evidence="9">The sequence shown here is derived from an EMBL/GenBank/DDBJ whole genome shotgun (WGS) entry which is preliminary data.</text>
</comment>
<keyword evidence="5" id="KW-0067">ATP-binding</keyword>
<dbReference type="SUPFAM" id="SSF55681">
    <property type="entry name" value="Class II aaRS and biotin synthetases"/>
    <property type="match status" value="1"/>
</dbReference>
<dbReference type="Gene3D" id="3.30.930.10">
    <property type="entry name" value="Bira Bifunctional Protein, Domain 2"/>
    <property type="match status" value="1"/>
</dbReference>
<keyword evidence="10" id="KW-1185">Reference proteome</keyword>
<dbReference type="InterPro" id="IPR002312">
    <property type="entry name" value="Asp/Asn-tRNA-synth_IIb"/>
</dbReference>
<dbReference type="InterPro" id="IPR006195">
    <property type="entry name" value="aa-tRNA-synth_II"/>
</dbReference>
<dbReference type="CDD" id="cd00776">
    <property type="entry name" value="AsxRS_core"/>
    <property type="match status" value="1"/>
</dbReference>
<evidence type="ECO:0000256" key="1">
    <source>
        <dbReference type="ARBA" id="ARBA00008226"/>
    </source>
</evidence>
<feature type="domain" description="Aminoacyl-transfer RNA synthetases class-II family profile" evidence="8">
    <location>
        <begin position="199"/>
        <end position="529"/>
    </location>
</feature>
<evidence type="ECO:0000256" key="4">
    <source>
        <dbReference type="ARBA" id="ARBA00022741"/>
    </source>
</evidence>
<dbReference type="PROSITE" id="PS50862">
    <property type="entry name" value="AA_TRNA_LIGASE_II"/>
    <property type="match status" value="1"/>
</dbReference>
<dbReference type="InterPro" id="IPR045864">
    <property type="entry name" value="aa-tRNA-synth_II/BPL/LPL"/>
</dbReference>
<dbReference type="GO" id="GO:0005739">
    <property type="term" value="C:mitochondrion"/>
    <property type="evidence" value="ECO:0007669"/>
    <property type="project" value="TreeGrafter"/>
</dbReference>
<keyword evidence="3 9" id="KW-0436">Ligase</keyword>
<dbReference type="GO" id="GO:0006421">
    <property type="term" value="P:asparaginyl-tRNA aminoacylation"/>
    <property type="evidence" value="ECO:0007669"/>
    <property type="project" value="InterPro"/>
</dbReference>
<dbReference type="EMBL" id="AFNH02000560">
    <property type="protein sequence ID" value="EZG66852.1"/>
    <property type="molecule type" value="Genomic_DNA"/>
</dbReference>
<dbReference type="RefSeq" id="XP_011130456.1">
    <property type="nucleotide sequence ID" value="XM_011132154.1"/>
</dbReference>
<dbReference type="InterPro" id="IPR004364">
    <property type="entry name" value="Aa-tRNA-synt_II"/>
</dbReference>
<evidence type="ECO:0000256" key="3">
    <source>
        <dbReference type="ARBA" id="ARBA00022598"/>
    </source>
</evidence>
<dbReference type="NCBIfam" id="TIGR00457">
    <property type="entry name" value="asnS"/>
    <property type="match status" value="1"/>
</dbReference>
<evidence type="ECO:0000256" key="7">
    <source>
        <dbReference type="ARBA" id="ARBA00023146"/>
    </source>
</evidence>
<dbReference type="Proteomes" id="UP000019763">
    <property type="component" value="Unassembled WGS sequence"/>
</dbReference>
<protein>
    <recommendedName>
        <fullName evidence="2">asparagine--tRNA ligase</fullName>
        <ecNumber evidence="2">6.1.1.22</ecNumber>
    </recommendedName>
</protein>
<evidence type="ECO:0000256" key="5">
    <source>
        <dbReference type="ARBA" id="ARBA00022840"/>
    </source>
</evidence>
<dbReference type="InterPro" id="IPR004522">
    <property type="entry name" value="Asn-tRNA-ligase"/>
</dbReference>
<dbReference type="GO" id="GO:0004816">
    <property type="term" value="F:asparagine-tRNA ligase activity"/>
    <property type="evidence" value="ECO:0007669"/>
    <property type="project" value="UniProtKB-EC"/>
</dbReference>
<dbReference type="HAMAP" id="MF_00534">
    <property type="entry name" value="Asn_tRNA_synth"/>
    <property type="match status" value="1"/>
</dbReference>
<keyword evidence="4" id="KW-0547">Nucleotide-binding</keyword>
<dbReference type="GO" id="GO:0003676">
    <property type="term" value="F:nucleic acid binding"/>
    <property type="evidence" value="ECO:0007669"/>
    <property type="project" value="InterPro"/>
</dbReference>
<dbReference type="PANTHER" id="PTHR22594:SF34">
    <property type="entry name" value="ASPARAGINE--TRNA LIGASE, MITOCHONDRIAL-RELATED"/>
    <property type="match status" value="1"/>
</dbReference>
<name>A0A023B6Z4_GRENI</name>
<comment type="similarity">
    <text evidence="1">Belongs to the class-II aminoacyl-tRNA synthetase family.</text>
</comment>
<dbReference type="AlphaFoldDB" id="A0A023B6Z4"/>
<dbReference type="GeneID" id="22912741"/>
<dbReference type="CDD" id="cd04318">
    <property type="entry name" value="EcAsnRS_like_N"/>
    <property type="match status" value="1"/>
</dbReference>
<evidence type="ECO:0000313" key="9">
    <source>
        <dbReference type="EMBL" id="EZG66852.1"/>
    </source>
</evidence>
<evidence type="ECO:0000259" key="8">
    <source>
        <dbReference type="PROSITE" id="PS50862"/>
    </source>
</evidence>
<evidence type="ECO:0000313" key="10">
    <source>
        <dbReference type="Proteomes" id="UP000019763"/>
    </source>
</evidence>